<dbReference type="EMBL" id="CAJNOL010006814">
    <property type="protein sequence ID" value="CAF1622102.1"/>
    <property type="molecule type" value="Genomic_DNA"/>
</dbReference>
<dbReference type="Proteomes" id="UP000663870">
    <property type="component" value="Unassembled WGS sequence"/>
</dbReference>
<keyword evidence="1" id="KW-1133">Transmembrane helix</keyword>
<sequence length="110" mass="12885">ITLLFWCWTYKNSHEINKNQAYYFDSKSFDDRKSSISQEMPHEILTENNIRTTKNLKKCAKWIFWSIGMLIGLLLLAILVAFIFSLISILLKKLNANIMTDYNTDTAMVK</sequence>
<evidence type="ECO:0000313" key="3">
    <source>
        <dbReference type="EMBL" id="CAF1395784.1"/>
    </source>
</evidence>
<keyword evidence="6" id="KW-1185">Reference proteome</keyword>
<organism evidence="4 6">
    <name type="scientific">Rotaria sordida</name>
    <dbReference type="NCBI Taxonomy" id="392033"/>
    <lineage>
        <taxon>Eukaryota</taxon>
        <taxon>Metazoa</taxon>
        <taxon>Spiralia</taxon>
        <taxon>Gnathifera</taxon>
        <taxon>Rotifera</taxon>
        <taxon>Eurotatoria</taxon>
        <taxon>Bdelloidea</taxon>
        <taxon>Philodinida</taxon>
        <taxon>Philodinidae</taxon>
        <taxon>Rotaria</taxon>
    </lineage>
</organism>
<dbReference type="EMBL" id="CAJNOH010005326">
    <property type="protein sequence ID" value="CAF1395322.1"/>
    <property type="molecule type" value="Genomic_DNA"/>
</dbReference>
<feature type="non-terminal residue" evidence="4">
    <location>
        <position position="1"/>
    </location>
</feature>
<reference evidence="4" key="1">
    <citation type="submission" date="2021-02" db="EMBL/GenBank/DDBJ databases">
        <authorList>
            <person name="Nowell W R."/>
        </authorList>
    </citation>
    <scope>NUCLEOTIDE SEQUENCE</scope>
</reference>
<evidence type="ECO:0000256" key="1">
    <source>
        <dbReference type="SAM" id="Phobius"/>
    </source>
</evidence>
<comment type="caution">
    <text evidence="4">The sequence shown here is derived from an EMBL/GenBank/DDBJ whole genome shotgun (WGS) entry which is preliminary data.</text>
</comment>
<keyword evidence="1" id="KW-0812">Transmembrane</keyword>
<feature type="transmembrane region" description="Helical" evidence="1">
    <location>
        <begin position="62"/>
        <end position="91"/>
    </location>
</feature>
<accession>A0A816CDT2</accession>
<proteinExistence type="predicted"/>
<protein>
    <submittedName>
        <fullName evidence="4">Uncharacterized protein</fullName>
    </submittedName>
</protein>
<keyword evidence="1" id="KW-0472">Membrane</keyword>
<gene>
    <name evidence="4" type="ORF">JXQ802_LOCUS50726</name>
    <name evidence="5" type="ORF">JXQ802_LOCUS50752</name>
    <name evidence="2" type="ORF">PYM288_LOCUS34544</name>
    <name evidence="3" type="ORF">PYM288_LOCUS34566</name>
</gene>
<dbReference type="EMBL" id="CAJNOL010006836">
    <property type="protein sequence ID" value="CAF1622352.1"/>
    <property type="molecule type" value="Genomic_DNA"/>
</dbReference>
<evidence type="ECO:0000313" key="2">
    <source>
        <dbReference type="EMBL" id="CAF1395322.1"/>
    </source>
</evidence>
<dbReference type="AlphaFoldDB" id="A0A816CDT2"/>
<evidence type="ECO:0000313" key="5">
    <source>
        <dbReference type="EMBL" id="CAF1622352.1"/>
    </source>
</evidence>
<dbReference type="EMBL" id="CAJNOH010005345">
    <property type="protein sequence ID" value="CAF1395784.1"/>
    <property type="molecule type" value="Genomic_DNA"/>
</dbReference>
<dbReference type="Proteomes" id="UP000663854">
    <property type="component" value="Unassembled WGS sequence"/>
</dbReference>
<evidence type="ECO:0000313" key="4">
    <source>
        <dbReference type="EMBL" id="CAF1622102.1"/>
    </source>
</evidence>
<name>A0A816CDT2_9BILA</name>
<evidence type="ECO:0000313" key="6">
    <source>
        <dbReference type="Proteomes" id="UP000663870"/>
    </source>
</evidence>